<dbReference type="GO" id="GO:0044281">
    <property type="term" value="P:small molecule metabolic process"/>
    <property type="evidence" value="ECO:0007669"/>
    <property type="project" value="UniProtKB-ARBA"/>
</dbReference>
<dbReference type="PRINTS" id="PR00080">
    <property type="entry name" value="SDRFAMILY"/>
</dbReference>
<evidence type="ECO:0000313" key="4">
    <source>
        <dbReference type="EMBL" id="GMG28748.1"/>
    </source>
</evidence>
<dbReference type="PRINTS" id="PR00081">
    <property type="entry name" value="GDHRDH"/>
</dbReference>
<keyword evidence="2" id="KW-0521">NADP</keyword>
<dbReference type="Gene3D" id="3.40.50.720">
    <property type="entry name" value="NAD(P)-binding Rossmann-like Domain"/>
    <property type="match status" value="1"/>
</dbReference>
<evidence type="ECO:0000256" key="2">
    <source>
        <dbReference type="ARBA" id="ARBA00022857"/>
    </source>
</evidence>
<dbReference type="AlphaFoldDB" id="A0A9W7DF91"/>
<name>A0A9W7DF91_AMBMO</name>
<protein>
    <submittedName>
        <fullName evidence="4">Unnamed protein product</fullName>
    </submittedName>
</protein>
<dbReference type="InterPro" id="IPR002347">
    <property type="entry name" value="SDR_fam"/>
</dbReference>
<comment type="caution">
    <text evidence="4">The sequence shown here is derived from an EMBL/GenBank/DDBJ whole genome shotgun (WGS) entry which is preliminary data.</text>
</comment>
<dbReference type="InterPro" id="IPR036291">
    <property type="entry name" value="NAD(P)-bd_dom_sf"/>
</dbReference>
<accession>A0A9W7DF91</accession>
<organism evidence="4 5">
    <name type="scientific">Ambrosiozyma monospora</name>
    <name type="common">Yeast</name>
    <name type="synonym">Endomycopsis monosporus</name>
    <dbReference type="NCBI Taxonomy" id="43982"/>
    <lineage>
        <taxon>Eukaryota</taxon>
        <taxon>Fungi</taxon>
        <taxon>Dikarya</taxon>
        <taxon>Ascomycota</taxon>
        <taxon>Saccharomycotina</taxon>
        <taxon>Pichiomycetes</taxon>
        <taxon>Pichiales</taxon>
        <taxon>Pichiaceae</taxon>
        <taxon>Ambrosiozyma</taxon>
    </lineage>
</organism>
<dbReference type="Proteomes" id="UP001165063">
    <property type="component" value="Unassembled WGS sequence"/>
</dbReference>
<dbReference type="FunFam" id="3.40.50.720:FF:000090">
    <property type="entry name" value="NADP-dependent mannitol dehydrogenase"/>
    <property type="match status" value="1"/>
</dbReference>
<sequence>MTQSEKITSIIFADDDSVMPKPPPKSEFLQRSIMDLFSMRGKICVVTGAAREKGIGYAVAEAYCQAGCEGLALWDYNSCEPAAEKLRKLYGTNIKSYKVDVTNSHNVYETVDQVVDDFGAIDVFVANAGIAWTTGTILDEINDDDKQWHKLVDVDMNGCYYCAKSVGKVFKKQGRGSLVITASMSALIVNVPNFQMPYNVTKAACMHMAKSLGVEYSNFGARVNCVCPGYMDTGLSDFLDKKVLDTWCSLIPMGRQGIAKELAGAYLYLGSDASSYTTGSALVVDGGFTSA</sequence>
<dbReference type="GO" id="GO:0050664">
    <property type="term" value="F:oxidoreductase activity, acting on NAD(P)H, oxygen as acceptor"/>
    <property type="evidence" value="ECO:0007669"/>
    <property type="project" value="TreeGrafter"/>
</dbReference>
<keyword evidence="3" id="KW-0560">Oxidoreductase</keyword>
<dbReference type="EMBL" id="BSXU01001559">
    <property type="protein sequence ID" value="GMG28748.1"/>
    <property type="molecule type" value="Genomic_DNA"/>
</dbReference>
<gene>
    <name evidence="4" type="ORF">Amon01_000362300</name>
</gene>
<dbReference type="GO" id="GO:0050085">
    <property type="term" value="F:mannitol 2-dehydrogenase (NADP+) activity"/>
    <property type="evidence" value="ECO:0007669"/>
    <property type="project" value="UniProtKB-ARBA"/>
</dbReference>
<comment type="similarity">
    <text evidence="1">Belongs to the short-chain dehydrogenases/reductases (SDR) family.</text>
</comment>
<evidence type="ECO:0000256" key="1">
    <source>
        <dbReference type="ARBA" id="ARBA00006484"/>
    </source>
</evidence>
<dbReference type="OrthoDB" id="1888931at2759"/>
<dbReference type="Pfam" id="PF13561">
    <property type="entry name" value="adh_short_C2"/>
    <property type="match status" value="1"/>
</dbReference>
<evidence type="ECO:0000313" key="5">
    <source>
        <dbReference type="Proteomes" id="UP001165063"/>
    </source>
</evidence>
<dbReference type="GO" id="GO:0005975">
    <property type="term" value="P:carbohydrate metabolic process"/>
    <property type="evidence" value="ECO:0007669"/>
    <property type="project" value="UniProtKB-ARBA"/>
</dbReference>
<dbReference type="PANTHER" id="PTHR43008">
    <property type="entry name" value="BENZIL REDUCTASE"/>
    <property type="match status" value="1"/>
</dbReference>
<proteinExistence type="inferred from homology"/>
<dbReference type="PANTHER" id="PTHR43008:SF13">
    <property type="entry name" value="L-XYLULOSE REDUCTASE-RELATED"/>
    <property type="match status" value="1"/>
</dbReference>
<dbReference type="SUPFAM" id="SSF51735">
    <property type="entry name" value="NAD(P)-binding Rossmann-fold domains"/>
    <property type="match status" value="1"/>
</dbReference>
<evidence type="ECO:0000256" key="3">
    <source>
        <dbReference type="ARBA" id="ARBA00023002"/>
    </source>
</evidence>
<reference evidence="4" key="1">
    <citation type="submission" date="2023-04" db="EMBL/GenBank/DDBJ databases">
        <title>Ambrosiozyma monospora NBRC 1965.</title>
        <authorList>
            <person name="Ichikawa N."/>
            <person name="Sato H."/>
            <person name="Tonouchi N."/>
        </authorList>
    </citation>
    <scope>NUCLEOTIDE SEQUENCE</scope>
    <source>
        <strain evidence="4">NBRC 1965</strain>
    </source>
</reference>
<keyword evidence="5" id="KW-1185">Reference proteome</keyword>